<organism evidence="3 4">
    <name type="scientific">Ilyomonas limi</name>
    <dbReference type="NCBI Taxonomy" id="2575867"/>
    <lineage>
        <taxon>Bacteria</taxon>
        <taxon>Pseudomonadati</taxon>
        <taxon>Bacteroidota</taxon>
        <taxon>Chitinophagia</taxon>
        <taxon>Chitinophagales</taxon>
        <taxon>Chitinophagaceae</taxon>
        <taxon>Ilyomonas</taxon>
    </lineage>
</organism>
<evidence type="ECO:0000259" key="2">
    <source>
        <dbReference type="Pfam" id="PF03713"/>
    </source>
</evidence>
<reference evidence="3 4" key="1">
    <citation type="submission" date="2019-05" db="EMBL/GenBank/DDBJ databases">
        <title>Panacibacter sp. strain 17mud1-8 Genome sequencing and assembly.</title>
        <authorList>
            <person name="Chhetri G."/>
        </authorList>
    </citation>
    <scope>NUCLEOTIDE SEQUENCE [LARGE SCALE GENOMIC DNA]</scope>
    <source>
        <strain evidence="3 4">17mud1-8</strain>
    </source>
</reference>
<evidence type="ECO:0000313" key="4">
    <source>
        <dbReference type="Proteomes" id="UP000305848"/>
    </source>
</evidence>
<dbReference type="Proteomes" id="UP000305848">
    <property type="component" value="Unassembled WGS sequence"/>
</dbReference>
<dbReference type="Gene3D" id="1.20.1260.10">
    <property type="match status" value="2"/>
</dbReference>
<dbReference type="PANTHER" id="PTHR36933">
    <property type="entry name" value="SLL0788 PROTEIN"/>
    <property type="match status" value="1"/>
</dbReference>
<dbReference type="InterPro" id="IPR005183">
    <property type="entry name" value="DUF305_CopM-like"/>
</dbReference>
<protein>
    <submittedName>
        <fullName evidence="3">DUF305 domain-containing protein</fullName>
    </submittedName>
</protein>
<gene>
    <name evidence="3" type="ORF">FC093_17080</name>
</gene>
<feature type="chain" id="PRO_5020261827" evidence="1">
    <location>
        <begin position="31"/>
        <end position="237"/>
    </location>
</feature>
<dbReference type="OrthoDB" id="8603558at2"/>
<name>A0A4U3KV09_9BACT</name>
<dbReference type="AlphaFoldDB" id="A0A4U3KV09"/>
<keyword evidence="1" id="KW-0732">Signal</keyword>
<proteinExistence type="predicted"/>
<dbReference type="PANTHER" id="PTHR36933:SF1">
    <property type="entry name" value="SLL0788 PROTEIN"/>
    <property type="match status" value="1"/>
</dbReference>
<comment type="caution">
    <text evidence="3">The sequence shown here is derived from an EMBL/GenBank/DDBJ whole genome shotgun (WGS) entry which is preliminary data.</text>
</comment>
<evidence type="ECO:0000256" key="1">
    <source>
        <dbReference type="SAM" id="SignalP"/>
    </source>
</evidence>
<feature type="signal peptide" evidence="1">
    <location>
        <begin position="1"/>
        <end position="30"/>
    </location>
</feature>
<evidence type="ECO:0000313" key="3">
    <source>
        <dbReference type="EMBL" id="TKK66298.1"/>
    </source>
</evidence>
<dbReference type="Pfam" id="PF03713">
    <property type="entry name" value="DUF305"/>
    <property type="match status" value="1"/>
</dbReference>
<sequence>MQSPILFFRTTAIALVSGIFLLASCQKEQAAGPEQQTLTQSGTAQAVDQMPNIDADMAFDSAAMHIMMNMMQQMNSMHMTCDPDIDFAHMMIMHHEAGIQMADAEIMYGHDAEAKAIAHETREGNMESKHRLQAYLATNPTHHPLSEMECMMFMKQLDKSMQVMMMGMNKASNIKNVDVDFASQMMAHHAGALGMSEVELKWGRDHATLSEASMIIKEQAKEIVELGRFVKQHVGSK</sequence>
<dbReference type="InterPro" id="IPR012347">
    <property type="entry name" value="Ferritin-like"/>
</dbReference>
<feature type="domain" description="DUF305" evidence="2">
    <location>
        <begin position="84"/>
        <end position="227"/>
    </location>
</feature>
<accession>A0A4U3KV09</accession>
<dbReference type="RefSeq" id="WP_137263030.1">
    <property type="nucleotide sequence ID" value="NZ_SZQL01000015.1"/>
</dbReference>
<keyword evidence="4" id="KW-1185">Reference proteome</keyword>
<dbReference type="EMBL" id="SZQL01000015">
    <property type="protein sequence ID" value="TKK66298.1"/>
    <property type="molecule type" value="Genomic_DNA"/>
</dbReference>